<reference evidence="3" key="1">
    <citation type="journal article" date="2019" name="Int. J. Syst. Evol. Microbiol.">
        <title>The Global Catalogue of Microorganisms (GCM) 10K type strain sequencing project: providing services to taxonomists for standard genome sequencing and annotation.</title>
        <authorList>
            <consortium name="The Broad Institute Genomics Platform"/>
            <consortium name="The Broad Institute Genome Sequencing Center for Infectious Disease"/>
            <person name="Wu L."/>
            <person name="Ma J."/>
        </authorList>
    </citation>
    <scope>NUCLEOTIDE SEQUENCE [LARGE SCALE GENOMIC DNA]</scope>
    <source>
        <strain evidence="3">KCTC 32255</strain>
    </source>
</reference>
<dbReference type="InterPro" id="IPR002912">
    <property type="entry name" value="ACT_dom"/>
</dbReference>
<protein>
    <recommendedName>
        <fullName evidence="1">ACT domain-containing protein</fullName>
    </recommendedName>
</protein>
<sequence>MPKFDTTPFSTALSITIRATNNSLARVIALLHRHGVHVRYLNWDAPEFHRHGHAQMMVIAQFQHDRSQNLKTSLAQLVDVLDVRNHDTTPHTAKADSAWW</sequence>
<comment type="caution">
    <text evidence="2">The sequence shown here is derived from an EMBL/GenBank/DDBJ whole genome shotgun (WGS) entry which is preliminary data.</text>
</comment>
<dbReference type="Proteomes" id="UP001596337">
    <property type="component" value="Unassembled WGS sequence"/>
</dbReference>
<keyword evidence="3" id="KW-1185">Reference proteome</keyword>
<dbReference type="InterPro" id="IPR045865">
    <property type="entry name" value="ACT-like_dom_sf"/>
</dbReference>
<evidence type="ECO:0000313" key="2">
    <source>
        <dbReference type="EMBL" id="MFC6870514.1"/>
    </source>
</evidence>
<evidence type="ECO:0000313" key="3">
    <source>
        <dbReference type="Proteomes" id="UP001596337"/>
    </source>
</evidence>
<dbReference type="PROSITE" id="PS51671">
    <property type="entry name" value="ACT"/>
    <property type="match status" value="1"/>
</dbReference>
<dbReference type="Gene3D" id="3.30.70.260">
    <property type="match status" value="1"/>
</dbReference>
<dbReference type="EMBL" id="JBHSXX010000001">
    <property type="protein sequence ID" value="MFC6870514.1"/>
    <property type="molecule type" value="Genomic_DNA"/>
</dbReference>
<dbReference type="SUPFAM" id="SSF55021">
    <property type="entry name" value="ACT-like"/>
    <property type="match status" value="1"/>
</dbReference>
<dbReference type="RefSeq" id="WP_345402484.1">
    <property type="nucleotide sequence ID" value="NZ_BAABLA010000110.1"/>
</dbReference>
<gene>
    <name evidence="2" type="ORF">ACFQGD_25600</name>
</gene>
<name>A0ABW2C6T7_9PSEU</name>
<feature type="domain" description="ACT" evidence="1">
    <location>
        <begin position="12"/>
        <end position="88"/>
    </location>
</feature>
<organism evidence="2 3">
    <name type="scientific">Haloechinothrix salitolerans</name>
    <dbReference type="NCBI Taxonomy" id="926830"/>
    <lineage>
        <taxon>Bacteria</taxon>
        <taxon>Bacillati</taxon>
        <taxon>Actinomycetota</taxon>
        <taxon>Actinomycetes</taxon>
        <taxon>Pseudonocardiales</taxon>
        <taxon>Pseudonocardiaceae</taxon>
        <taxon>Haloechinothrix</taxon>
    </lineage>
</organism>
<proteinExistence type="predicted"/>
<accession>A0ABW2C6T7</accession>
<evidence type="ECO:0000259" key="1">
    <source>
        <dbReference type="PROSITE" id="PS51671"/>
    </source>
</evidence>